<dbReference type="Proteomes" id="UP000515789">
    <property type="component" value="Chromosome"/>
</dbReference>
<dbReference type="InterPro" id="IPR025870">
    <property type="entry name" value="Glyoxalase-like_dom"/>
</dbReference>
<dbReference type="EMBL" id="CP039126">
    <property type="protein sequence ID" value="QMW80008.1"/>
    <property type="molecule type" value="Genomic_DNA"/>
</dbReference>
<reference evidence="2 3" key="1">
    <citation type="submission" date="2019-04" db="EMBL/GenBank/DDBJ databases">
        <authorList>
            <person name="Schori C."/>
            <person name="Ahrens C."/>
        </authorList>
    </citation>
    <scope>NUCLEOTIDE SEQUENCE [LARGE SCALE GENOMIC DNA]</scope>
    <source>
        <strain evidence="2 3">DSM 2950</strain>
    </source>
</reference>
<dbReference type="InterPro" id="IPR029068">
    <property type="entry name" value="Glyas_Bleomycin-R_OHBP_Dase"/>
</dbReference>
<dbReference type="RefSeq" id="WP_018594134.1">
    <property type="nucleotide sequence ID" value="NZ_CABLBP010000012.1"/>
</dbReference>
<dbReference type="SUPFAM" id="SSF54593">
    <property type="entry name" value="Glyoxalase/Bleomycin resistance protein/Dihydroxybiphenyl dioxygenase"/>
    <property type="match status" value="1"/>
</dbReference>
<dbReference type="AlphaFoldDB" id="A0A7G5MZG5"/>
<protein>
    <submittedName>
        <fullName evidence="2">Glyoxalase</fullName>
    </submittedName>
</protein>
<sequence>MYKGTLIAVKNIEESKKFYHDILDMNVVGDFGANVQLDGGLFLQTLDTWSDFINSKEVYLKNNAGELYFEVSDIDEFYKKLQAANIEYVHELMEHNWGQRVVRFYDPNHHIIEVAEDISMVVKRFFHSGMTVEQVADRMDVPVDYVKECLK</sequence>
<proteinExistence type="predicted"/>
<evidence type="ECO:0000259" key="1">
    <source>
        <dbReference type="PROSITE" id="PS51819"/>
    </source>
</evidence>
<dbReference type="InterPro" id="IPR037523">
    <property type="entry name" value="VOC_core"/>
</dbReference>
<accession>A0A7G5MZG5</accession>
<dbReference type="GeneID" id="75054586"/>
<dbReference type="Gene3D" id="3.10.180.10">
    <property type="entry name" value="2,3-Dihydroxybiphenyl 1,2-Dioxygenase, domain 1"/>
    <property type="match status" value="1"/>
</dbReference>
<feature type="domain" description="VOC" evidence="1">
    <location>
        <begin position="1"/>
        <end position="117"/>
    </location>
</feature>
<dbReference type="Pfam" id="PF12681">
    <property type="entry name" value="Glyoxalase_2"/>
    <property type="match status" value="1"/>
</dbReference>
<gene>
    <name evidence="2" type="ORF">E5259_21810</name>
</gene>
<evidence type="ECO:0000313" key="3">
    <source>
        <dbReference type="Proteomes" id="UP000515789"/>
    </source>
</evidence>
<organism evidence="2 3">
    <name type="scientific">Blautia producta</name>
    <dbReference type="NCBI Taxonomy" id="33035"/>
    <lineage>
        <taxon>Bacteria</taxon>
        <taxon>Bacillati</taxon>
        <taxon>Bacillota</taxon>
        <taxon>Clostridia</taxon>
        <taxon>Lachnospirales</taxon>
        <taxon>Lachnospiraceae</taxon>
        <taxon>Blautia</taxon>
    </lineage>
</organism>
<name>A0A7G5MZG5_9FIRM</name>
<evidence type="ECO:0000313" key="2">
    <source>
        <dbReference type="EMBL" id="QMW80008.1"/>
    </source>
</evidence>
<dbReference type="PROSITE" id="PS51819">
    <property type="entry name" value="VOC"/>
    <property type="match status" value="1"/>
</dbReference>